<evidence type="ECO:0000313" key="3">
    <source>
        <dbReference type="EMBL" id="WLQ64223.1"/>
    </source>
</evidence>
<feature type="transmembrane region" description="Helical" evidence="2">
    <location>
        <begin position="38"/>
        <end position="59"/>
    </location>
</feature>
<dbReference type="RefSeq" id="WP_306103471.1">
    <property type="nucleotide sequence ID" value="NZ_CP120983.1"/>
</dbReference>
<protein>
    <recommendedName>
        <fullName evidence="5">Lipoprotein</fullName>
    </recommendedName>
</protein>
<feature type="compositionally biased region" description="Low complexity" evidence="1">
    <location>
        <begin position="243"/>
        <end position="258"/>
    </location>
</feature>
<evidence type="ECO:0000256" key="2">
    <source>
        <dbReference type="SAM" id="Phobius"/>
    </source>
</evidence>
<organism evidence="3 4">
    <name type="scientific">Streptomyces glycanivorans</name>
    <dbReference type="NCBI Taxonomy" id="3033808"/>
    <lineage>
        <taxon>Bacteria</taxon>
        <taxon>Bacillati</taxon>
        <taxon>Actinomycetota</taxon>
        <taxon>Actinomycetes</taxon>
        <taxon>Kitasatosporales</taxon>
        <taxon>Streptomycetaceae</taxon>
        <taxon>Streptomyces</taxon>
    </lineage>
</organism>
<name>A0ABY9J965_9ACTN</name>
<feature type="region of interest" description="Disordered" evidence="1">
    <location>
        <begin position="227"/>
        <end position="258"/>
    </location>
</feature>
<accession>A0ABY9J965</accession>
<sequence length="258" mass="26844">MNTVHQLLERAVESAGSPAVSTEAVHARAARIRFRRRAAVSAAALAVVATGAVTLPGVVGGEQHEQASVAASPVARADGGGKADRLAALLPPDVGSVERVSLAVLIKGATPEQARTAYTGPLDGEYMVRKDGGTGYLVLSFMDHTAVSKKFGAGAGPDNLCETRGNEPPVTDCVREEQPDGSVLTTWSDSMDHGYGGTPEWGREVVGRLVLKDGSMLAARSSTGYLGERSQGPLLKTPPVGQEELGTLLTRPGLLPRK</sequence>
<reference evidence="3 4" key="1">
    <citation type="submission" date="2023-03" db="EMBL/GenBank/DDBJ databases">
        <title>Isolation and description of six Streptomyces strains from soil environments, able to metabolize different microbial glucans.</title>
        <authorList>
            <person name="Widen T."/>
            <person name="Larsbrink J."/>
        </authorList>
    </citation>
    <scope>NUCLEOTIDE SEQUENCE [LARGE SCALE GENOMIC DNA]</scope>
    <source>
        <strain evidence="3 4">Alt3</strain>
    </source>
</reference>
<evidence type="ECO:0008006" key="5">
    <source>
        <dbReference type="Google" id="ProtNLM"/>
    </source>
</evidence>
<keyword evidence="2" id="KW-0812">Transmembrane</keyword>
<keyword evidence="2" id="KW-1133">Transmembrane helix</keyword>
<proteinExistence type="predicted"/>
<evidence type="ECO:0000313" key="4">
    <source>
        <dbReference type="Proteomes" id="UP001224433"/>
    </source>
</evidence>
<dbReference type="EMBL" id="CP120983">
    <property type="protein sequence ID" value="WLQ64223.1"/>
    <property type="molecule type" value="Genomic_DNA"/>
</dbReference>
<keyword evidence="4" id="KW-1185">Reference proteome</keyword>
<evidence type="ECO:0000256" key="1">
    <source>
        <dbReference type="SAM" id="MobiDB-lite"/>
    </source>
</evidence>
<keyword evidence="2" id="KW-0472">Membrane</keyword>
<dbReference type="Proteomes" id="UP001224433">
    <property type="component" value="Chromosome"/>
</dbReference>
<gene>
    <name evidence="3" type="ORF">P8A20_11740</name>
</gene>